<protein>
    <submittedName>
        <fullName evidence="2">Uncharacterized protein</fullName>
    </submittedName>
</protein>
<feature type="compositionally biased region" description="Polar residues" evidence="1">
    <location>
        <begin position="9"/>
        <end position="21"/>
    </location>
</feature>
<evidence type="ECO:0000313" key="2">
    <source>
        <dbReference type="EMBL" id="JAH09234.1"/>
    </source>
</evidence>
<name>A0A0E9PXN3_ANGAN</name>
<organism evidence="2">
    <name type="scientific">Anguilla anguilla</name>
    <name type="common">European freshwater eel</name>
    <name type="synonym">Muraena anguilla</name>
    <dbReference type="NCBI Taxonomy" id="7936"/>
    <lineage>
        <taxon>Eukaryota</taxon>
        <taxon>Metazoa</taxon>
        <taxon>Chordata</taxon>
        <taxon>Craniata</taxon>
        <taxon>Vertebrata</taxon>
        <taxon>Euteleostomi</taxon>
        <taxon>Actinopterygii</taxon>
        <taxon>Neopterygii</taxon>
        <taxon>Teleostei</taxon>
        <taxon>Anguilliformes</taxon>
        <taxon>Anguillidae</taxon>
        <taxon>Anguilla</taxon>
    </lineage>
</organism>
<sequence>MLPAMSLSRVENVSGRSKINK</sequence>
<feature type="region of interest" description="Disordered" evidence="1">
    <location>
        <begin position="1"/>
        <end position="21"/>
    </location>
</feature>
<evidence type="ECO:0000256" key="1">
    <source>
        <dbReference type="SAM" id="MobiDB-lite"/>
    </source>
</evidence>
<proteinExistence type="predicted"/>
<reference evidence="2" key="2">
    <citation type="journal article" date="2015" name="Fish Shellfish Immunol.">
        <title>Early steps in the European eel (Anguilla anguilla)-Vibrio vulnificus interaction in the gills: Role of the RtxA13 toxin.</title>
        <authorList>
            <person name="Callol A."/>
            <person name="Pajuelo D."/>
            <person name="Ebbesson L."/>
            <person name="Teles M."/>
            <person name="MacKenzie S."/>
            <person name="Amaro C."/>
        </authorList>
    </citation>
    <scope>NUCLEOTIDE SEQUENCE</scope>
</reference>
<dbReference type="AlphaFoldDB" id="A0A0E9PXN3"/>
<dbReference type="EMBL" id="GBXM01099343">
    <property type="protein sequence ID" value="JAH09234.1"/>
    <property type="molecule type" value="Transcribed_RNA"/>
</dbReference>
<reference evidence="2" key="1">
    <citation type="submission" date="2014-11" db="EMBL/GenBank/DDBJ databases">
        <authorList>
            <person name="Amaro Gonzalez C."/>
        </authorList>
    </citation>
    <scope>NUCLEOTIDE SEQUENCE</scope>
</reference>
<accession>A0A0E9PXN3</accession>